<keyword evidence="1" id="KW-0812">Transmembrane</keyword>
<dbReference type="SUPFAM" id="SSF103481">
    <property type="entry name" value="Multidrug resistance efflux transporter EmrE"/>
    <property type="match status" value="2"/>
</dbReference>
<feature type="transmembrane region" description="Helical" evidence="1">
    <location>
        <begin position="93"/>
        <end position="110"/>
    </location>
</feature>
<feature type="transmembrane region" description="Helical" evidence="1">
    <location>
        <begin position="230"/>
        <end position="249"/>
    </location>
</feature>
<feature type="non-terminal residue" evidence="3">
    <location>
        <position position="1"/>
    </location>
</feature>
<feature type="transmembrane region" description="Helical" evidence="1">
    <location>
        <begin position="150"/>
        <end position="169"/>
    </location>
</feature>
<dbReference type="EMBL" id="UINC01002916">
    <property type="protein sequence ID" value="SVA01561.1"/>
    <property type="molecule type" value="Genomic_DNA"/>
</dbReference>
<name>A0A381SE24_9ZZZZ</name>
<evidence type="ECO:0000259" key="2">
    <source>
        <dbReference type="Pfam" id="PF00892"/>
    </source>
</evidence>
<reference evidence="3" key="1">
    <citation type="submission" date="2018-05" db="EMBL/GenBank/DDBJ databases">
        <authorList>
            <person name="Lanie J.A."/>
            <person name="Ng W.-L."/>
            <person name="Kazmierczak K.M."/>
            <person name="Andrzejewski T.M."/>
            <person name="Davidsen T.M."/>
            <person name="Wayne K.J."/>
            <person name="Tettelin H."/>
            <person name="Glass J.I."/>
            <person name="Rusch D."/>
            <person name="Podicherti R."/>
            <person name="Tsui H.-C.T."/>
            <person name="Winkler M.E."/>
        </authorList>
    </citation>
    <scope>NUCLEOTIDE SEQUENCE</scope>
</reference>
<feature type="transmembrane region" description="Helical" evidence="1">
    <location>
        <begin position="33"/>
        <end position="58"/>
    </location>
</feature>
<feature type="transmembrane region" description="Helical" evidence="1">
    <location>
        <begin position="64"/>
        <end position="86"/>
    </location>
</feature>
<feature type="transmembrane region" description="Helical" evidence="1">
    <location>
        <begin position="6"/>
        <end position="26"/>
    </location>
</feature>
<feature type="domain" description="EamA" evidence="2">
    <location>
        <begin position="2"/>
        <end position="109"/>
    </location>
</feature>
<organism evidence="3">
    <name type="scientific">marine metagenome</name>
    <dbReference type="NCBI Taxonomy" id="408172"/>
    <lineage>
        <taxon>unclassified sequences</taxon>
        <taxon>metagenomes</taxon>
        <taxon>ecological metagenomes</taxon>
    </lineage>
</organism>
<accession>A0A381SE24</accession>
<evidence type="ECO:0000313" key="3">
    <source>
        <dbReference type="EMBL" id="SVA01561.1"/>
    </source>
</evidence>
<dbReference type="Pfam" id="PF00892">
    <property type="entry name" value="EamA"/>
    <property type="match status" value="1"/>
</dbReference>
<feature type="transmembrane region" description="Helical" evidence="1">
    <location>
        <begin position="175"/>
        <end position="195"/>
    </location>
</feature>
<feature type="transmembrane region" description="Helical" evidence="1">
    <location>
        <begin position="207"/>
        <end position="224"/>
    </location>
</feature>
<keyword evidence="1" id="KW-1133">Transmembrane helix</keyword>
<dbReference type="AlphaFoldDB" id="A0A381SE24"/>
<sequence>VNSWDLVFYRGLIPFVCLLFLLLAVYRKNFIQICLAVGFAGILNAVLVALGNITFIASLENTNVANTLIMISLAPFMAAIMSSIFLKEHPNSRTWITMSLCFCFVIFIFYDSYETDKLVGDLFGIMTAILIGASAVVIRYGKVVNFLPSLLLAKFFTMLFAIFFVNSLVLAQSDILLVIIMGVFFVFLPISLLTLAPRYIAAHEVELFFVLETALGPIWVWFFIHEQPSFKTIIGGIAIVLIIFVYTLMELKNSGTEKL</sequence>
<protein>
    <recommendedName>
        <fullName evidence="2">EamA domain-containing protein</fullName>
    </recommendedName>
</protein>
<dbReference type="GO" id="GO:0016020">
    <property type="term" value="C:membrane"/>
    <property type="evidence" value="ECO:0007669"/>
    <property type="project" value="InterPro"/>
</dbReference>
<keyword evidence="1" id="KW-0472">Membrane</keyword>
<evidence type="ECO:0000256" key="1">
    <source>
        <dbReference type="SAM" id="Phobius"/>
    </source>
</evidence>
<dbReference type="InterPro" id="IPR000620">
    <property type="entry name" value="EamA_dom"/>
</dbReference>
<gene>
    <name evidence="3" type="ORF">METZ01_LOCUS54415</name>
</gene>
<dbReference type="PANTHER" id="PTHR22911">
    <property type="entry name" value="ACYL-MALONYL CONDENSING ENZYME-RELATED"/>
    <property type="match status" value="1"/>
</dbReference>
<proteinExistence type="predicted"/>
<dbReference type="InterPro" id="IPR037185">
    <property type="entry name" value="EmrE-like"/>
</dbReference>
<feature type="transmembrane region" description="Helical" evidence="1">
    <location>
        <begin position="122"/>
        <end position="138"/>
    </location>
</feature>